<feature type="signal peptide" evidence="2">
    <location>
        <begin position="1"/>
        <end position="19"/>
    </location>
</feature>
<feature type="compositionally biased region" description="Low complexity" evidence="1">
    <location>
        <begin position="133"/>
        <end position="152"/>
    </location>
</feature>
<proteinExistence type="predicted"/>
<reference evidence="4" key="1">
    <citation type="journal article" date="2014" name="BMC Genomics">
        <title>The genome sequence of the biocontrol fungus Metarhizium anisopliae and comparative genomics of Metarhizium species.</title>
        <authorList>
            <person name="Pattemore J.A."/>
            <person name="Hane J.K."/>
            <person name="Williams A.H."/>
            <person name="Wilson B.A."/>
            <person name="Stodart B.J."/>
            <person name="Ash G.J."/>
        </authorList>
    </citation>
    <scope>NUCLEOTIDE SEQUENCE [LARGE SCALE GENOMIC DNA]</scope>
    <source>
        <strain evidence="4">BRIP 53293</strain>
    </source>
</reference>
<dbReference type="OrthoDB" id="5426294at2759"/>
<evidence type="ECO:0000313" key="3">
    <source>
        <dbReference type="EMBL" id="KJK76005.1"/>
    </source>
</evidence>
<sequence>MKTAVAALAAAAAAAVVSAIPNGGIPIDAKIACEKPNVNFCLDDTTLVVCDANKVGTRTFCRESLIPSPPASGIGLCWQSSKDADDAVCQKACVVYHPTQYTIPAALCNPTYIPTEVPRSPTFGTPTHTASISVGTSTTPGPVSSSTSTSGVMSIPEGTSLGTATVPHTTHSEPINPTVPTRTSTGTWSPTGSDDCPAPTGTATPTGRPSSNTTSHTTSDTAIPTAGASTNHVIGALAAAALFAAFLF</sequence>
<accession>A0A0D9NTN9</accession>
<gene>
    <name evidence="3" type="ORF">H634G_08762</name>
</gene>
<evidence type="ECO:0000256" key="2">
    <source>
        <dbReference type="SAM" id="SignalP"/>
    </source>
</evidence>
<dbReference type="EMBL" id="KE384748">
    <property type="protein sequence ID" value="KJK76005.1"/>
    <property type="molecule type" value="Genomic_DNA"/>
</dbReference>
<keyword evidence="4" id="KW-1185">Reference proteome</keyword>
<organism evidence="3 4">
    <name type="scientific">Metarhizium anisopliae BRIP 53293</name>
    <dbReference type="NCBI Taxonomy" id="1291518"/>
    <lineage>
        <taxon>Eukaryota</taxon>
        <taxon>Fungi</taxon>
        <taxon>Dikarya</taxon>
        <taxon>Ascomycota</taxon>
        <taxon>Pezizomycotina</taxon>
        <taxon>Sordariomycetes</taxon>
        <taxon>Hypocreomycetidae</taxon>
        <taxon>Hypocreales</taxon>
        <taxon>Clavicipitaceae</taxon>
        <taxon>Metarhizium</taxon>
    </lineage>
</organism>
<feature type="compositionally biased region" description="Polar residues" evidence="1">
    <location>
        <begin position="160"/>
        <end position="192"/>
    </location>
</feature>
<protein>
    <submittedName>
        <fullName evidence="3">Uncharacterized protein</fullName>
    </submittedName>
</protein>
<evidence type="ECO:0000256" key="1">
    <source>
        <dbReference type="SAM" id="MobiDB-lite"/>
    </source>
</evidence>
<feature type="compositionally biased region" description="Low complexity" evidence="1">
    <location>
        <begin position="197"/>
        <end position="221"/>
    </location>
</feature>
<feature type="chain" id="PRO_5002341661" evidence="2">
    <location>
        <begin position="20"/>
        <end position="248"/>
    </location>
</feature>
<evidence type="ECO:0000313" key="4">
    <source>
        <dbReference type="Proteomes" id="UP000054544"/>
    </source>
</evidence>
<feature type="region of interest" description="Disordered" evidence="1">
    <location>
        <begin position="124"/>
        <end position="223"/>
    </location>
</feature>
<dbReference type="AlphaFoldDB" id="A0A0D9NTN9"/>
<dbReference type="Proteomes" id="UP000054544">
    <property type="component" value="Unassembled WGS sequence"/>
</dbReference>
<keyword evidence="2" id="KW-0732">Signal</keyword>
<name>A0A0D9NTN9_METAN</name>
<dbReference type="STRING" id="1291518.A0A0D9NTN9"/>